<dbReference type="Gene3D" id="3.90.850.10">
    <property type="entry name" value="Fumarylacetoacetase-like, C-terminal domain"/>
    <property type="match status" value="1"/>
</dbReference>
<keyword evidence="3" id="KW-1185">Reference proteome</keyword>
<dbReference type="PANTHER" id="PTHR43211">
    <property type="entry name" value="FUMARYLACETOACETATE HYDROLASE"/>
    <property type="match status" value="1"/>
</dbReference>
<dbReference type="RefSeq" id="WP_316512547.1">
    <property type="nucleotide sequence ID" value="NZ_OY726395.1"/>
</dbReference>
<sequence>MKLRRVRTAAGLELQHLDDGHWRAHSGPSPLGPSPFAEDWELATADRHLAHTDAVLPFTPLSFRDFLLSEPHNISAARGLINRFHPATARITNAYEKLTRRTFPAFNPKKLFYQQPIYYMANAMTIVPSGTPVASPSYSRGLDFELEIGFALSAPLHNATPAQAVAAVGAFVLVNDFSARDVQRAEMASGMGPQKSKHFLSSMSTTMVTADEVLPRIGALTGTVAINGHTVSRVDSAGLQWGIGEVLAHASRDEQLLPGELFGLGTLPGGSGMETGNWLQPGDTLRLTLDDIGEVEHRIV</sequence>
<evidence type="ECO:0000313" key="3">
    <source>
        <dbReference type="Proteomes" id="UP001190466"/>
    </source>
</evidence>
<dbReference type="SUPFAM" id="SSF56529">
    <property type="entry name" value="FAH"/>
    <property type="match status" value="1"/>
</dbReference>
<evidence type="ECO:0000313" key="2">
    <source>
        <dbReference type="EMBL" id="CAJ1586598.1"/>
    </source>
</evidence>
<gene>
    <name evidence="2" type="ORF">MU0050_004360</name>
</gene>
<proteinExistence type="predicted"/>
<organism evidence="2 3">
    <name type="scientific">[Mycobacterium] wendilense</name>
    <dbReference type="NCBI Taxonomy" id="3064284"/>
    <lineage>
        <taxon>Bacteria</taxon>
        <taxon>Bacillati</taxon>
        <taxon>Actinomycetota</taxon>
        <taxon>Actinomycetes</taxon>
        <taxon>Mycobacteriales</taxon>
        <taxon>Mycobacteriaceae</taxon>
        <taxon>Mycolicibacter</taxon>
    </lineage>
</organism>
<feature type="domain" description="Fumarylacetoacetase-like C-terminal" evidence="1">
    <location>
        <begin position="112"/>
        <end position="300"/>
    </location>
</feature>
<dbReference type="Pfam" id="PF01557">
    <property type="entry name" value="FAA_hydrolase"/>
    <property type="match status" value="1"/>
</dbReference>
<keyword evidence="2" id="KW-0378">Hydrolase</keyword>
<reference evidence="2 3" key="1">
    <citation type="submission" date="2023-08" db="EMBL/GenBank/DDBJ databases">
        <authorList>
            <person name="Folkvardsen B D."/>
            <person name="Norman A."/>
        </authorList>
    </citation>
    <scope>NUCLEOTIDE SEQUENCE [LARGE SCALE GENOMIC DNA]</scope>
    <source>
        <strain evidence="2 3">Mu0050</strain>
    </source>
</reference>
<name>A0ABN9PBB7_9MYCO</name>
<evidence type="ECO:0000259" key="1">
    <source>
        <dbReference type="Pfam" id="PF01557"/>
    </source>
</evidence>
<dbReference type="InterPro" id="IPR036663">
    <property type="entry name" value="Fumarylacetoacetase_C_sf"/>
</dbReference>
<dbReference type="GO" id="GO:0016787">
    <property type="term" value="F:hydrolase activity"/>
    <property type="evidence" value="ECO:0007669"/>
    <property type="project" value="UniProtKB-KW"/>
</dbReference>
<dbReference type="PANTHER" id="PTHR43211:SF1">
    <property type="entry name" value="BLL6422 PROTEIN"/>
    <property type="match status" value="1"/>
</dbReference>
<dbReference type="EMBL" id="OY726395">
    <property type="protein sequence ID" value="CAJ1586598.1"/>
    <property type="molecule type" value="Genomic_DNA"/>
</dbReference>
<dbReference type="Proteomes" id="UP001190466">
    <property type="component" value="Chromosome"/>
</dbReference>
<accession>A0ABN9PBB7</accession>
<dbReference type="InterPro" id="IPR011234">
    <property type="entry name" value="Fumarylacetoacetase-like_C"/>
</dbReference>
<protein>
    <submittedName>
        <fullName evidence="2">Fumarylacetoacetate hydrolase family protein</fullName>
    </submittedName>
</protein>